<dbReference type="OrthoDB" id="9768183at2"/>
<gene>
    <name evidence="3" type="ORF">AWB69_04934</name>
</gene>
<dbReference type="AlphaFoldDB" id="A0A158HXU5"/>
<dbReference type="EMBL" id="FCOK02000036">
    <property type="protein sequence ID" value="SAL48893.1"/>
    <property type="molecule type" value="Genomic_DNA"/>
</dbReference>
<evidence type="ECO:0000256" key="1">
    <source>
        <dbReference type="ARBA" id="ARBA00022729"/>
    </source>
</evidence>
<dbReference type="Pfam" id="PF00497">
    <property type="entry name" value="SBP_bac_3"/>
    <property type="match status" value="1"/>
</dbReference>
<keyword evidence="1" id="KW-0732">Signal</keyword>
<name>A0A158HXU5_9BURK</name>
<sequence length="254" mass="27658">MTGTSQSNRNWREKVVLAYIEEPPFGTRDQRGFASGSDIELAEEILRAMGVHTVECRLTTFSELLPGVAAGEWDINVPLFVTAERAALVAFSTPVWALHDGFLVRAGNPKQLTSYEGLALSADALLGVITGQVQHDAALRAGVPGTRIKQYAEQQEAIDAVMEGHVDAYASTALGNRTLVQRIGNAALSAVTLDLAEAAPYEPPKGAFSFSRTNVELRWEFDRQLRQYLGSPEHRSRMERYGLSAAEIDPVVGS</sequence>
<organism evidence="3 4">
    <name type="scientific">Caballeronia udeis</name>
    <dbReference type="NCBI Taxonomy" id="1232866"/>
    <lineage>
        <taxon>Bacteria</taxon>
        <taxon>Pseudomonadati</taxon>
        <taxon>Pseudomonadota</taxon>
        <taxon>Betaproteobacteria</taxon>
        <taxon>Burkholderiales</taxon>
        <taxon>Burkholderiaceae</taxon>
        <taxon>Caballeronia</taxon>
    </lineage>
</organism>
<proteinExistence type="predicted"/>
<protein>
    <submittedName>
        <fullName evidence="3">Amino acid ABC transporter substrate-binding protein</fullName>
    </submittedName>
</protein>
<dbReference type="Gene3D" id="3.40.190.10">
    <property type="entry name" value="Periplasmic binding protein-like II"/>
    <property type="match status" value="2"/>
</dbReference>
<accession>A0A158HXU5</accession>
<dbReference type="PANTHER" id="PTHR35936:SF17">
    <property type="entry name" value="ARGININE-BINDING EXTRACELLULAR PROTEIN ARTP"/>
    <property type="match status" value="1"/>
</dbReference>
<evidence type="ECO:0000313" key="3">
    <source>
        <dbReference type="EMBL" id="SAL48893.1"/>
    </source>
</evidence>
<evidence type="ECO:0000259" key="2">
    <source>
        <dbReference type="SMART" id="SM00062"/>
    </source>
</evidence>
<reference evidence="3 4" key="1">
    <citation type="submission" date="2016-01" db="EMBL/GenBank/DDBJ databases">
        <authorList>
            <person name="Oliw E.H."/>
        </authorList>
    </citation>
    <scope>NUCLEOTIDE SEQUENCE [LARGE SCALE GENOMIC DNA]</scope>
    <source>
        <strain evidence="3">LMG 27134</strain>
    </source>
</reference>
<feature type="domain" description="Solute-binding protein family 3/N-terminal" evidence="2">
    <location>
        <begin position="14"/>
        <end position="245"/>
    </location>
</feature>
<dbReference type="SUPFAM" id="SSF53850">
    <property type="entry name" value="Periplasmic binding protein-like II"/>
    <property type="match status" value="1"/>
</dbReference>
<dbReference type="RefSeq" id="WP_062089332.1">
    <property type="nucleotide sequence ID" value="NZ_FCOK02000036.1"/>
</dbReference>
<dbReference type="InterPro" id="IPR001638">
    <property type="entry name" value="Solute-binding_3/MltF_N"/>
</dbReference>
<evidence type="ECO:0000313" key="4">
    <source>
        <dbReference type="Proteomes" id="UP000054683"/>
    </source>
</evidence>
<dbReference type="Proteomes" id="UP000054683">
    <property type="component" value="Unassembled WGS sequence"/>
</dbReference>
<dbReference type="PANTHER" id="PTHR35936">
    <property type="entry name" value="MEMBRANE-BOUND LYTIC MUREIN TRANSGLYCOSYLASE F"/>
    <property type="match status" value="1"/>
</dbReference>
<dbReference type="SMART" id="SM00062">
    <property type="entry name" value="PBPb"/>
    <property type="match status" value="1"/>
</dbReference>